<evidence type="ECO:0000313" key="6">
    <source>
        <dbReference type="EMBL" id="CAA9551121.1"/>
    </source>
</evidence>
<sequence>MSTPTQATGGRSAPRRWRACVLVAAALALPVGGVAALRQAPADPSPATGDAKVIAQGVVPIGPGDIVWQVARGTAQTPANAAAVEAETGFLLAADGAILVEDDAGSQLRLAAGEAGLSEAGVGQTRAALGSNATDFWALELIEAPGGGGTGAGDPTFTSSPFTGPGSRHDLDLVGATLDPGEILDVPAGALPSLLLVLSGSAEIAAGEDESVSVGEGEALTVDGGFTVTGLEDGAELAVAVVGPAVPRLGSGGAATPIPTEDAPTDEAQAAATIAAPGDDEETGDETPVAAAAAVEETPTAAETPVADEAAAVEETPAADETVAVVSEAPALSEDAAETDIDTDGDGLSDAVELELNTDPAVADTDGDGLTDDEEANVYATAPLATDTDGDGVTDGDEIAIGTDPFDGGVAAEAPAEPVAETPAEPGTGLDSDGDGLTDDFEIELGIDPFVADSDGDGLIDGQEYGAYETGLLNPDSDGDGVTDGDEALNGTNPNDPASN</sequence>
<dbReference type="InterPro" id="IPR028974">
    <property type="entry name" value="TSP_type-3_rpt"/>
</dbReference>
<dbReference type="AlphaFoldDB" id="A0A6J4UMA7"/>
<evidence type="ECO:0000256" key="5">
    <source>
        <dbReference type="SAM" id="MobiDB-lite"/>
    </source>
</evidence>
<keyword evidence="3" id="KW-0732">Signal</keyword>
<dbReference type="PANTHER" id="PTHR37467">
    <property type="entry name" value="EXPORTED CALCIUM-BINDING GLYCOPROTEIN-RELATED"/>
    <property type="match status" value="1"/>
</dbReference>
<proteinExistence type="predicted"/>
<keyword evidence="4" id="KW-0106">Calcium</keyword>
<organism evidence="6">
    <name type="scientific">uncultured Thermomicrobiales bacterium</name>
    <dbReference type="NCBI Taxonomy" id="1645740"/>
    <lineage>
        <taxon>Bacteria</taxon>
        <taxon>Pseudomonadati</taxon>
        <taxon>Thermomicrobiota</taxon>
        <taxon>Thermomicrobia</taxon>
        <taxon>Thermomicrobiales</taxon>
        <taxon>environmental samples</taxon>
    </lineage>
</organism>
<dbReference type="PANTHER" id="PTHR37467:SF1">
    <property type="entry name" value="EXPORTED CALCIUM-BINDING GLYCOPROTEIN"/>
    <property type="match status" value="1"/>
</dbReference>
<dbReference type="InterPro" id="IPR018247">
    <property type="entry name" value="EF_Hand_1_Ca_BS"/>
</dbReference>
<dbReference type="EMBL" id="CADCWF010000110">
    <property type="protein sequence ID" value="CAA9551121.1"/>
    <property type="molecule type" value="Genomic_DNA"/>
</dbReference>
<name>A0A6J4UMA7_9BACT</name>
<protein>
    <submittedName>
        <fullName evidence="6">Internalin, putative</fullName>
    </submittedName>
</protein>
<feature type="region of interest" description="Disordered" evidence="5">
    <location>
        <begin position="383"/>
        <end position="500"/>
    </location>
</feature>
<evidence type="ECO:0000256" key="1">
    <source>
        <dbReference type="ARBA" id="ARBA00004613"/>
    </source>
</evidence>
<dbReference type="Pfam" id="PF18884">
    <property type="entry name" value="TSP3_bac"/>
    <property type="match status" value="6"/>
</dbReference>
<evidence type="ECO:0000256" key="3">
    <source>
        <dbReference type="ARBA" id="ARBA00022729"/>
    </source>
</evidence>
<feature type="compositionally biased region" description="Polar residues" evidence="5">
    <location>
        <begin position="490"/>
        <end position="500"/>
    </location>
</feature>
<feature type="compositionally biased region" description="Acidic residues" evidence="5">
    <location>
        <begin position="388"/>
        <end position="398"/>
    </location>
</feature>
<gene>
    <name evidence="6" type="ORF">AVDCRST_MAG59-1768</name>
</gene>
<dbReference type="InterPro" id="IPR059100">
    <property type="entry name" value="TSP3_bac"/>
</dbReference>
<feature type="compositionally biased region" description="Acidic residues" evidence="5">
    <location>
        <begin position="477"/>
        <end position="487"/>
    </location>
</feature>
<comment type="subcellular location">
    <subcellularLocation>
        <location evidence="1">Secreted</location>
    </subcellularLocation>
</comment>
<dbReference type="PROSITE" id="PS00018">
    <property type="entry name" value="EF_HAND_1"/>
    <property type="match status" value="1"/>
</dbReference>
<reference evidence="6" key="1">
    <citation type="submission" date="2020-02" db="EMBL/GenBank/DDBJ databases">
        <authorList>
            <person name="Meier V. D."/>
        </authorList>
    </citation>
    <scope>NUCLEOTIDE SEQUENCE</scope>
    <source>
        <strain evidence="6">AVDCRST_MAG59</strain>
    </source>
</reference>
<evidence type="ECO:0000256" key="4">
    <source>
        <dbReference type="ARBA" id="ARBA00022837"/>
    </source>
</evidence>
<keyword evidence="2" id="KW-0964">Secreted</keyword>
<feature type="compositionally biased region" description="Acidic residues" evidence="5">
    <location>
        <begin position="432"/>
        <end position="445"/>
    </location>
</feature>
<evidence type="ECO:0000256" key="2">
    <source>
        <dbReference type="ARBA" id="ARBA00022525"/>
    </source>
</evidence>
<dbReference type="GO" id="GO:0005509">
    <property type="term" value="F:calcium ion binding"/>
    <property type="evidence" value="ECO:0007669"/>
    <property type="project" value="InterPro"/>
</dbReference>
<feature type="compositionally biased region" description="Low complexity" evidence="5">
    <location>
        <begin position="409"/>
        <end position="431"/>
    </location>
</feature>
<dbReference type="SUPFAM" id="SSF103647">
    <property type="entry name" value="TSP type-3 repeat"/>
    <property type="match status" value="2"/>
</dbReference>
<accession>A0A6J4UMA7</accession>
<dbReference type="Gene3D" id="4.10.1080.10">
    <property type="entry name" value="TSP type-3 repeat"/>
    <property type="match status" value="1"/>
</dbReference>
<dbReference type="InterPro" id="IPR053180">
    <property type="entry name" value="Ca-binding_acidic-repeat"/>
</dbReference>